<dbReference type="PANTHER" id="PTHR43553:SF24">
    <property type="entry name" value="ENERGY-COUPLING FACTOR TRANSPORTER ATP-BINDING PROTEIN ECFA1"/>
    <property type="match status" value="1"/>
</dbReference>
<accession>A0A072R5R3</accession>
<dbReference type="InterPro" id="IPR050095">
    <property type="entry name" value="ECF_ABC_transporter_ATP-bd"/>
</dbReference>
<proteinExistence type="inferred from homology"/>
<evidence type="ECO:0000313" key="7">
    <source>
        <dbReference type="Proteomes" id="UP000031740"/>
    </source>
</evidence>
<dbReference type="PROSITE" id="PS50893">
    <property type="entry name" value="ABC_TRANSPORTER_2"/>
    <property type="match status" value="1"/>
</dbReference>
<dbReference type="SUPFAM" id="SSF52540">
    <property type="entry name" value="P-loop containing nucleoside triphosphate hydrolases"/>
    <property type="match status" value="1"/>
</dbReference>
<dbReference type="PROSITE" id="PS00211">
    <property type="entry name" value="ABC_TRANSPORTER_1"/>
    <property type="match status" value="1"/>
</dbReference>
<dbReference type="SMART" id="SM00382">
    <property type="entry name" value="AAA"/>
    <property type="match status" value="1"/>
</dbReference>
<dbReference type="InterPro" id="IPR015856">
    <property type="entry name" value="ABC_transpr_CbiO/EcfA_su"/>
</dbReference>
<keyword evidence="4" id="KW-0067">ATP-binding</keyword>
<evidence type="ECO:0000256" key="4">
    <source>
        <dbReference type="ARBA" id="ARBA00022840"/>
    </source>
</evidence>
<dbReference type="CDD" id="cd03225">
    <property type="entry name" value="ABC_cobalt_CbiO_domain1"/>
    <property type="match status" value="1"/>
</dbReference>
<dbReference type="GO" id="GO:0043190">
    <property type="term" value="C:ATP-binding cassette (ABC) transporter complex"/>
    <property type="evidence" value="ECO:0007669"/>
    <property type="project" value="TreeGrafter"/>
</dbReference>
<reference evidence="6 7" key="1">
    <citation type="submission" date="2013-04" db="EMBL/GenBank/DDBJ databases">
        <title>The Genome Sequence of Bartonella bacilliformis Ver097.</title>
        <authorList>
            <consortium name="The Broad Institute Genomics Platform"/>
            <consortium name="The Broad Institute Genome Sequencing Center for Infectious Disease"/>
            <person name="Feldgarden M."/>
            <person name="Kirby J."/>
            <person name="Birtles R."/>
            <person name="Dasch G."/>
            <person name="Hendrix L."/>
            <person name="Koehler J."/>
            <person name="Walker B."/>
            <person name="Young S.K."/>
            <person name="Zeng Q."/>
            <person name="Gargeya S."/>
            <person name="Fitzgerald M."/>
            <person name="Haas B."/>
            <person name="Abouelleil A."/>
            <person name="Allen A.W."/>
            <person name="Alvarado L."/>
            <person name="Arachchi H.M."/>
            <person name="Berlin A.M."/>
            <person name="Chapman S.B."/>
            <person name="Gainer-Dewar J."/>
            <person name="Goldberg J."/>
            <person name="Griggs A."/>
            <person name="Gujja S."/>
            <person name="Hansen M."/>
            <person name="Howarth C."/>
            <person name="Imamovic A."/>
            <person name="Ireland A."/>
            <person name="Larimer J."/>
            <person name="McCowan C."/>
            <person name="Murphy C."/>
            <person name="Pearson M."/>
            <person name="Poon T.W."/>
            <person name="Priest M."/>
            <person name="Roberts A."/>
            <person name="Saif S."/>
            <person name="Shea T."/>
            <person name="Sisk P."/>
            <person name="Sykes S."/>
            <person name="Wortman J."/>
            <person name="Nusbaum C."/>
            <person name="Birren B."/>
        </authorList>
    </citation>
    <scope>NUCLEOTIDE SEQUENCE [LARGE SCALE GENOMIC DNA]</scope>
    <source>
        <strain evidence="6 7">Ver097</strain>
    </source>
</reference>
<dbReference type="AlphaFoldDB" id="A0A072R5R3"/>
<comment type="caution">
    <text evidence="6">The sequence shown here is derived from an EMBL/GenBank/DDBJ whole genome shotgun (WGS) entry which is preliminary data.</text>
</comment>
<feature type="domain" description="ABC transporter" evidence="5">
    <location>
        <begin position="4"/>
        <end position="222"/>
    </location>
</feature>
<evidence type="ECO:0000256" key="1">
    <source>
        <dbReference type="ARBA" id="ARBA00005417"/>
    </source>
</evidence>
<dbReference type="HOGENOM" id="CLU_000604_1_22_5"/>
<dbReference type="InterPro" id="IPR027417">
    <property type="entry name" value="P-loop_NTPase"/>
</dbReference>
<dbReference type="RefSeq" id="WP_041848852.1">
    <property type="nucleotide sequence ID" value="NZ_KL503802.1"/>
</dbReference>
<dbReference type="InterPro" id="IPR003593">
    <property type="entry name" value="AAA+_ATPase"/>
</dbReference>
<dbReference type="GO" id="GO:0042626">
    <property type="term" value="F:ATPase-coupled transmembrane transporter activity"/>
    <property type="evidence" value="ECO:0007669"/>
    <property type="project" value="TreeGrafter"/>
</dbReference>
<evidence type="ECO:0000256" key="3">
    <source>
        <dbReference type="ARBA" id="ARBA00022741"/>
    </source>
</evidence>
<evidence type="ECO:0000259" key="5">
    <source>
        <dbReference type="PROSITE" id="PS50893"/>
    </source>
</evidence>
<dbReference type="InterPro" id="IPR017871">
    <property type="entry name" value="ABC_transporter-like_CS"/>
</dbReference>
<comment type="similarity">
    <text evidence="1">Belongs to the ABC transporter superfamily.</text>
</comment>
<dbReference type="GO" id="GO:0016887">
    <property type="term" value="F:ATP hydrolysis activity"/>
    <property type="evidence" value="ECO:0007669"/>
    <property type="project" value="InterPro"/>
</dbReference>
<dbReference type="Gene3D" id="3.40.50.300">
    <property type="entry name" value="P-loop containing nucleotide triphosphate hydrolases"/>
    <property type="match status" value="1"/>
</dbReference>
<dbReference type="GO" id="GO:0005524">
    <property type="term" value="F:ATP binding"/>
    <property type="evidence" value="ECO:0007669"/>
    <property type="project" value="UniProtKB-KW"/>
</dbReference>
<organism evidence="6 7">
    <name type="scientific">Bartonella bacilliformis Ver097</name>
    <dbReference type="NCBI Taxonomy" id="1293911"/>
    <lineage>
        <taxon>Bacteria</taxon>
        <taxon>Pseudomonadati</taxon>
        <taxon>Pseudomonadota</taxon>
        <taxon>Alphaproteobacteria</taxon>
        <taxon>Hyphomicrobiales</taxon>
        <taxon>Bartonellaceae</taxon>
        <taxon>Bartonella</taxon>
    </lineage>
</organism>
<name>A0A072R5R3_BARBA</name>
<dbReference type="STRING" id="1293911.H710_00041"/>
<dbReference type="EMBL" id="ASIV01000001">
    <property type="protein sequence ID" value="KEG21095.1"/>
    <property type="molecule type" value="Genomic_DNA"/>
</dbReference>
<keyword evidence="3" id="KW-0547">Nucleotide-binding</keyword>
<dbReference type="Proteomes" id="UP000031740">
    <property type="component" value="Unassembled WGS sequence"/>
</dbReference>
<dbReference type="Pfam" id="PF00005">
    <property type="entry name" value="ABC_tran"/>
    <property type="match status" value="1"/>
</dbReference>
<keyword evidence="2" id="KW-0813">Transport</keyword>
<sequence length="226" mass="25474">MGIIKFDKVTQVFDHVCVLRDITVQIIEKRVAIVGANGSGKSTFVRLINGLQLPSNGSVSVDGLDTKHDAKAIRRKVGFVFQNPDNQIILPLVEEDLSFGLKNLKLSKDKIRERVDEILQRYDLQAFKDHAVHLLSGGQKQLIAISGVVAMKPDYIIFDEPTTLLDLRNKRRIAQVIEELPQQAIVVSHDLEFLENFDRVLVFDKGEIVVDDIPTVAIKEYVTRMT</sequence>
<evidence type="ECO:0000313" key="6">
    <source>
        <dbReference type="EMBL" id="KEG21095.1"/>
    </source>
</evidence>
<gene>
    <name evidence="6" type="ORF">H710_00041</name>
</gene>
<dbReference type="PANTHER" id="PTHR43553">
    <property type="entry name" value="HEAVY METAL TRANSPORTER"/>
    <property type="match status" value="1"/>
</dbReference>
<evidence type="ECO:0000256" key="2">
    <source>
        <dbReference type="ARBA" id="ARBA00022448"/>
    </source>
</evidence>
<dbReference type="InterPro" id="IPR003439">
    <property type="entry name" value="ABC_transporter-like_ATP-bd"/>
</dbReference>
<protein>
    <recommendedName>
        <fullName evidence="5">ABC transporter domain-containing protein</fullName>
    </recommendedName>
</protein>
<dbReference type="PATRIC" id="fig|1293911.3.peg.42"/>